<proteinExistence type="predicted"/>
<keyword evidence="1" id="KW-0732">Signal</keyword>
<dbReference type="PROSITE" id="PS51766">
    <property type="entry name" value="DOCKERIN"/>
    <property type="match status" value="1"/>
</dbReference>
<dbReference type="CDD" id="cd14256">
    <property type="entry name" value="Dockerin_I"/>
    <property type="match status" value="1"/>
</dbReference>
<feature type="chain" id="PRO_5046618879" description="Dockerin domain-containing protein" evidence="1">
    <location>
        <begin position="18"/>
        <end position="287"/>
    </location>
</feature>
<evidence type="ECO:0000259" key="2">
    <source>
        <dbReference type="PROSITE" id="PS51766"/>
    </source>
</evidence>
<sequence>MKKFVCLILCAVLTAGAAVTANAKTVKPHKGVEISNSAKNIGNNTLLVSAYNIPSDYTNGVLFTGGDTQKNYSMKFADCIDGDKTLFMPSTEKYARYFVSGSGNLHAYYTFDDKGGRYVKAKINLHEVDPNYFNKDGSHTMEYSSIGSHDHKFKYEKADGGGYYDSALYFQSGGAVTGVVPDKDGCVEIYLSTKINEPTDYCTTFSYRKAYVVGGGGGTVGSNIYILRFGNIDLQGTVDVNDVTLLQQYISGSVELDSLQYYYTDTNFDGHRDVRDVTTLQRAIAKR</sequence>
<accession>A0ABR7HN51</accession>
<keyword evidence="4" id="KW-1185">Reference proteome</keyword>
<gene>
    <name evidence="3" type="ORF">H8R91_10655</name>
</gene>
<dbReference type="EMBL" id="JACOPS010000005">
    <property type="protein sequence ID" value="MBC5728969.1"/>
    <property type="molecule type" value="Genomic_DNA"/>
</dbReference>
<dbReference type="SUPFAM" id="SSF63446">
    <property type="entry name" value="Type I dockerin domain"/>
    <property type="match status" value="1"/>
</dbReference>
<dbReference type="InterPro" id="IPR016134">
    <property type="entry name" value="Dockerin_dom"/>
</dbReference>
<dbReference type="Proteomes" id="UP000636755">
    <property type="component" value="Unassembled WGS sequence"/>
</dbReference>
<feature type="signal peptide" evidence="1">
    <location>
        <begin position="1"/>
        <end position="17"/>
    </location>
</feature>
<evidence type="ECO:0000313" key="4">
    <source>
        <dbReference type="Proteomes" id="UP000636755"/>
    </source>
</evidence>
<organism evidence="3 4">
    <name type="scientific">Ruminococcus intestinalis</name>
    <dbReference type="NCBI Taxonomy" id="2763066"/>
    <lineage>
        <taxon>Bacteria</taxon>
        <taxon>Bacillati</taxon>
        <taxon>Bacillota</taxon>
        <taxon>Clostridia</taxon>
        <taxon>Eubacteriales</taxon>
        <taxon>Oscillospiraceae</taxon>
        <taxon>Ruminococcus</taxon>
    </lineage>
</organism>
<evidence type="ECO:0000256" key="1">
    <source>
        <dbReference type="SAM" id="SignalP"/>
    </source>
</evidence>
<dbReference type="InterPro" id="IPR036439">
    <property type="entry name" value="Dockerin_dom_sf"/>
</dbReference>
<feature type="domain" description="Dockerin" evidence="2">
    <location>
        <begin position="225"/>
        <end position="287"/>
    </location>
</feature>
<dbReference type="InterPro" id="IPR002105">
    <property type="entry name" value="Dockerin_1_rpt"/>
</dbReference>
<dbReference type="Gene3D" id="1.10.1330.10">
    <property type="entry name" value="Dockerin domain"/>
    <property type="match status" value="1"/>
</dbReference>
<protein>
    <recommendedName>
        <fullName evidence="2">Dockerin domain-containing protein</fullName>
    </recommendedName>
</protein>
<evidence type="ECO:0000313" key="3">
    <source>
        <dbReference type="EMBL" id="MBC5728969.1"/>
    </source>
</evidence>
<comment type="caution">
    <text evidence="3">The sequence shown here is derived from an EMBL/GenBank/DDBJ whole genome shotgun (WGS) entry which is preliminary data.</text>
</comment>
<dbReference type="Pfam" id="PF00404">
    <property type="entry name" value="Dockerin_1"/>
    <property type="match status" value="1"/>
</dbReference>
<reference evidence="3 4" key="1">
    <citation type="submission" date="2020-08" db="EMBL/GenBank/DDBJ databases">
        <title>Genome public.</title>
        <authorList>
            <person name="Liu C."/>
            <person name="Sun Q."/>
        </authorList>
    </citation>
    <scope>NUCLEOTIDE SEQUENCE [LARGE SCALE GENOMIC DNA]</scope>
    <source>
        <strain evidence="3 4">NSJ-71</strain>
    </source>
</reference>
<dbReference type="RefSeq" id="WP_186936145.1">
    <property type="nucleotide sequence ID" value="NZ_JACOPS010000005.1"/>
</dbReference>
<name>A0ABR7HN51_9FIRM</name>